<feature type="chain" id="PRO_5012684993" description="DUF4440 domain-containing protein" evidence="1">
    <location>
        <begin position="25"/>
        <end position="160"/>
    </location>
</feature>
<dbReference type="InterPro" id="IPR027843">
    <property type="entry name" value="DUF4440"/>
</dbReference>
<dbReference type="Pfam" id="PF14534">
    <property type="entry name" value="DUF4440"/>
    <property type="match status" value="1"/>
</dbReference>
<dbReference type="AlphaFoldDB" id="A0A1T5AMY9"/>
<name>A0A1T5AMY9_9SPHN</name>
<evidence type="ECO:0000313" key="3">
    <source>
        <dbReference type="EMBL" id="SKB36219.1"/>
    </source>
</evidence>
<protein>
    <recommendedName>
        <fullName evidence="2">DUF4440 domain-containing protein</fullName>
    </recommendedName>
</protein>
<dbReference type="EMBL" id="FUYM01000002">
    <property type="protein sequence ID" value="SKB36219.1"/>
    <property type="molecule type" value="Genomic_DNA"/>
</dbReference>
<dbReference type="STRING" id="439228.SAMN06295920_10288"/>
<evidence type="ECO:0000313" key="4">
    <source>
        <dbReference type="Proteomes" id="UP000189818"/>
    </source>
</evidence>
<feature type="domain" description="DUF4440" evidence="2">
    <location>
        <begin position="43"/>
        <end position="150"/>
    </location>
</feature>
<keyword evidence="1" id="KW-0732">Signal</keyword>
<gene>
    <name evidence="3" type="ORF">SAMN06295920_10288</name>
</gene>
<dbReference type="Gene3D" id="3.10.450.50">
    <property type="match status" value="1"/>
</dbReference>
<dbReference type="SUPFAM" id="SSF54427">
    <property type="entry name" value="NTF2-like"/>
    <property type="match status" value="1"/>
</dbReference>
<keyword evidence="4" id="KW-1185">Reference proteome</keyword>
<dbReference type="InterPro" id="IPR032710">
    <property type="entry name" value="NTF2-like_dom_sf"/>
</dbReference>
<reference evidence="4" key="1">
    <citation type="submission" date="2017-02" db="EMBL/GenBank/DDBJ databases">
        <authorList>
            <person name="Varghese N."/>
            <person name="Submissions S."/>
        </authorList>
    </citation>
    <scope>NUCLEOTIDE SEQUENCE [LARGE SCALE GENOMIC DNA]</scope>
    <source>
        <strain evidence="4">UM2</strain>
    </source>
</reference>
<feature type="signal peptide" evidence="1">
    <location>
        <begin position="1"/>
        <end position="24"/>
    </location>
</feature>
<evidence type="ECO:0000259" key="2">
    <source>
        <dbReference type="Pfam" id="PF14534"/>
    </source>
</evidence>
<sequence>MKSVVLSALLAIAGPSILAQPAQAAEGGPVKEHGTPQVREQVVQAIDAWRAAVVAKDRAGLERAYHDDLTYGHTDGAVLTKAEQIARTIVPDRDFTAVDVSNLAVRSYGNVAYVTATYAFHLLSKGETVERISTLPGLDVWTKGPKGWQLIARQLTRTAK</sequence>
<proteinExistence type="predicted"/>
<evidence type="ECO:0000256" key="1">
    <source>
        <dbReference type="SAM" id="SignalP"/>
    </source>
</evidence>
<accession>A0A1T5AMY9</accession>
<dbReference type="OrthoDB" id="1442122at2"/>
<organism evidence="3 4">
    <name type="scientific">Rhizorhabdus histidinilytica</name>
    <dbReference type="NCBI Taxonomy" id="439228"/>
    <lineage>
        <taxon>Bacteria</taxon>
        <taxon>Pseudomonadati</taxon>
        <taxon>Pseudomonadota</taxon>
        <taxon>Alphaproteobacteria</taxon>
        <taxon>Sphingomonadales</taxon>
        <taxon>Sphingomonadaceae</taxon>
        <taxon>Rhizorhabdus</taxon>
    </lineage>
</organism>
<dbReference type="RefSeq" id="WP_079646823.1">
    <property type="nucleotide sequence ID" value="NZ_FUYM01000002.1"/>
</dbReference>
<dbReference type="Proteomes" id="UP000189818">
    <property type="component" value="Unassembled WGS sequence"/>
</dbReference>